<dbReference type="AlphaFoldDB" id="A0A2P2BU66"/>
<feature type="transmembrane region" description="Helical" evidence="1">
    <location>
        <begin position="219"/>
        <end position="238"/>
    </location>
</feature>
<keyword evidence="1" id="KW-0812">Transmembrane</keyword>
<dbReference type="EMBL" id="LN650648">
    <property type="protein sequence ID" value="CEI73907.1"/>
    <property type="molecule type" value="Genomic_DNA"/>
</dbReference>
<organism evidence="2 3">
    <name type="scientific">Romboutsia hominis</name>
    <dbReference type="NCBI Taxonomy" id="1507512"/>
    <lineage>
        <taxon>Bacteria</taxon>
        <taxon>Bacillati</taxon>
        <taxon>Bacillota</taxon>
        <taxon>Clostridia</taxon>
        <taxon>Peptostreptococcales</taxon>
        <taxon>Peptostreptococcaceae</taxon>
        <taxon>Romboutsia</taxon>
    </lineage>
</organism>
<feature type="transmembrane region" description="Helical" evidence="1">
    <location>
        <begin position="137"/>
        <end position="160"/>
    </location>
</feature>
<keyword evidence="1" id="KW-0472">Membrane</keyword>
<protein>
    <submittedName>
        <fullName evidence="2">Uncharacterized protein</fullName>
    </submittedName>
</protein>
<keyword evidence="3" id="KW-1185">Reference proteome</keyword>
<feature type="transmembrane region" description="Helical" evidence="1">
    <location>
        <begin position="180"/>
        <end position="207"/>
    </location>
</feature>
<feature type="transmembrane region" description="Helical" evidence="1">
    <location>
        <begin position="12"/>
        <end position="37"/>
    </location>
</feature>
<evidence type="ECO:0000313" key="3">
    <source>
        <dbReference type="Proteomes" id="UP000245695"/>
    </source>
</evidence>
<reference evidence="2 3" key="1">
    <citation type="submission" date="2014-09" db="EMBL/GenBank/DDBJ databases">
        <authorList>
            <person name="Hornung B.V."/>
        </authorList>
    </citation>
    <scope>NUCLEOTIDE SEQUENCE [LARGE SCALE GENOMIC DNA]</scope>
    <source>
        <strain evidence="2 3">FRIFI</strain>
    </source>
</reference>
<feature type="transmembrane region" description="Helical" evidence="1">
    <location>
        <begin position="320"/>
        <end position="338"/>
    </location>
</feature>
<dbReference type="RefSeq" id="WP_166505971.1">
    <property type="nucleotide sequence ID" value="NZ_JAKNTL010000007.1"/>
</dbReference>
<sequence>MTEKILKYKSEILLYISVAILYIIISLVFCSKTTIFYDTKNTYDVLLDTDTGVLFNLNVFALASDNSKHILFMQIVSILGYPIYLLSLKIAHDFNIGFNHVYGMSLILLQILVSSASITMIYSIIKELNIKKWIQRLIIGIMIFSFPQIFMSVNIERFIYGQLSLVLFMFVLHKMKDKESYWVDIAAIPLFGVTLTNVYMYVLNLLLQFGKNIKKMVKHIGFFVLITYLVVVSTRAYYGIFLAAETVQKDTRFINVIPMFDKLKMTLVRLLYPTMYFPSAKYENGMFLQQGLPNLLFFILFLALFVCAIIGGIKHYKERIPQLCLGAILANITLHGIIGYNLKNANIMAIYFSFAIIILLAYFAKSLPKKYTKIFMIFLVVVLVTMIISNIQGFLQILEIGINNYPK</sequence>
<keyword evidence="1" id="KW-1133">Transmembrane helix</keyword>
<dbReference type="KEGG" id="rhom:FRIFI_2381"/>
<proteinExistence type="predicted"/>
<feature type="transmembrane region" description="Helical" evidence="1">
    <location>
        <begin position="43"/>
        <end position="63"/>
    </location>
</feature>
<dbReference type="Pfam" id="PF19558">
    <property type="entry name" value="DUF6080"/>
    <property type="match status" value="1"/>
</dbReference>
<feature type="transmembrane region" description="Helical" evidence="1">
    <location>
        <begin position="344"/>
        <end position="363"/>
    </location>
</feature>
<dbReference type="Proteomes" id="UP000245695">
    <property type="component" value="Chromosome 1"/>
</dbReference>
<accession>A0A2P2BU66</accession>
<dbReference type="InterPro" id="IPR045726">
    <property type="entry name" value="DUF6080"/>
</dbReference>
<evidence type="ECO:0000313" key="2">
    <source>
        <dbReference type="EMBL" id="CEI73907.1"/>
    </source>
</evidence>
<name>A0A2P2BU66_9FIRM</name>
<evidence type="ECO:0000256" key="1">
    <source>
        <dbReference type="SAM" id="Phobius"/>
    </source>
</evidence>
<feature type="transmembrane region" description="Helical" evidence="1">
    <location>
        <begin position="102"/>
        <end position="125"/>
    </location>
</feature>
<feature type="transmembrane region" description="Helical" evidence="1">
    <location>
        <begin position="70"/>
        <end position="90"/>
    </location>
</feature>
<feature type="transmembrane region" description="Helical" evidence="1">
    <location>
        <begin position="295"/>
        <end position="313"/>
    </location>
</feature>
<feature type="transmembrane region" description="Helical" evidence="1">
    <location>
        <begin position="375"/>
        <end position="398"/>
    </location>
</feature>
<gene>
    <name evidence="2" type="ORF">FRIFI_2381</name>
</gene>